<keyword evidence="2" id="KW-1185">Reference proteome</keyword>
<reference evidence="2" key="1">
    <citation type="submission" date="2015-11" db="EMBL/GenBank/DDBJ databases">
        <authorList>
            <person name="Varghese N."/>
        </authorList>
    </citation>
    <scope>NUCLEOTIDE SEQUENCE [LARGE SCALE GENOMIC DNA]</scope>
    <source>
        <strain evidence="2">DSM 45899</strain>
    </source>
</reference>
<dbReference type="EMBL" id="FAOZ01000003">
    <property type="protein sequence ID" value="CUU54825.1"/>
    <property type="molecule type" value="Genomic_DNA"/>
</dbReference>
<dbReference type="RefSeq" id="WP_091272682.1">
    <property type="nucleotide sequence ID" value="NZ_FAOZ01000003.1"/>
</dbReference>
<evidence type="ECO:0000313" key="1">
    <source>
        <dbReference type="EMBL" id="CUU54825.1"/>
    </source>
</evidence>
<sequence length="108" mass="12512">MGIRDRWLLWRHAERRTVLDREATIGDLADLRRFACERLGVEFYAEPETTATDATVVAVDSDGAWIRRRVGGPAVARRLARDLALPVYDASVVGYPRRMREWDRRNRT</sequence>
<accession>A0A0S4QHS2</accession>
<name>A0A0S4QHS2_9ACTN</name>
<evidence type="ECO:0000313" key="2">
    <source>
        <dbReference type="Proteomes" id="UP000198802"/>
    </source>
</evidence>
<proteinExistence type="predicted"/>
<dbReference type="Proteomes" id="UP000198802">
    <property type="component" value="Unassembled WGS sequence"/>
</dbReference>
<protein>
    <submittedName>
        <fullName evidence="1">Uncharacterized protein</fullName>
    </submittedName>
</protein>
<dbReference type="AlphaFoldDB" id="A0A0S4QHS2"/>
<organism evidence="1 2">
    <name type="scientific">Parafrankia irregularis</name>
    <dbReference type="NCBI Taxonomy" id="795642"/>
    <lineage>
        <taxon>Bacteria</taxon>
        <taxon>Bacillati</taxon>
        <taxon>Actinomycetota</taxon>
        <taxon>Actinomycetes</taxon>
        <taxon>Frankiales</taxon>
        <taxon>Frankiaceae</taxon>
        <taxon>Parafrankia</taxon>
    </lineage>
</organism>
<gene>
    <name evidence="1" type="ORF">Ga0074812_103315</name>
</gene>